<keyword evidence="2" id="KW-0472">Membrane</keyword>
<feature type="transmembrane region" description="Helical" evidence="2">
    <location>
        <begin position="6"/>
        <end position="28"/>
    </location>
</feature>
<dbReference type="CDD" id="cd05121">
    <property type="entry name" value="ABC1_ADCK3-like"/>
    <property type="match status" value="1"/>
</dbReference>
<sequence length="664" mass="71927">MFVLDVLGGLLSFLLSVGFLFLQTWLIAGTLRRVLGVRVGWPRTFLVGMFTIFGLMALLQRMVTDGVITQQQVTTPGAWAYLGLVVLWSFAIASAILVGLEMVVPTGSLPPLRQLLFGWGHRYRRGRRYSAILAIATKYGLGAQLRGLLDHKRRNDRSMAENLRLALEEAGVTFVKLGQMLSTRADLLPPVYIRELSKLQNHASPLPWRTMRTALEADLDKPLDELFLHIDEEPLASASVAQVHSATLTDGSSVVVKVQRPGAEEQMTMDVEILGRLADMWHRNSPQAKALGLRELVEGFGASLAEELDYRVEIDNMEALRASLGRHGIRIPEVHENLSGRRVIVMERFDGTPVGKASELLAEMPGELRRASSSRLLNAVLAQMVGEGIFHADLHAGNILIWRDGSVGLLDFGSVGRLDSPTRRTLGLLLWAVDADNPVLATDCMIALLDRPDNLEDRALQREIGVLITRFRSGFGSGSGSLDLFTDLFAIVIRHGFTVPPQLAAAMRSLGALEGSLKLIDPGLDLVAAARTMGKSSLADGGVSGLKDELVNRAVGLLPLVDALPRQIGKITEQLERGSFSVNVRAVAHPDDRSYLSGLVQQLVVAVLSGSAVLGGILLFVAPGGPSLMPGLSWFSFLGALLAFAGFMLSLRAVAMVFGRGPVD</sequence>
<keyword evidence="4" id="KW-0830">Ubiquinone</keyword>
<dbReference type="PANTHER" id="PTHR10566">
    <property type="entry name" value="CHAPERONE-ACTIVITY OF BC1 COMPLEX CABC1 -RELATED"/>
    <property type="match status" value="1"/>
</dbReference>
<protein>
    <submittedName>
        <fullName evidence="4">Ubiquinone biosynthesis protein</fullName>
    </submittedName>
</protein>
<dbReference type="InterPro" id="IPR000719">
    <property type="entry name" value="Prot_kinase_dom"/>
</dbReference>
<dbReference type="GO" id="GO:0005524">
    <property type="term" value="F:ATP binding"/>
    <property type="evidence" value="ECO:0007669"/>
    <property type="project" value="InterPro"/>
</dbReference>
<dbReference type="GO" id="GO:0004672">
    <property type="term" value="F:protein kinase activity"/>
    <property type="evidence" value="ECO:0007669"/>
    <property type="project" value="InterPro"/>
</dbReference>
<dbReference type="SUPFAM" id="SSF56112">
    <property type="entry name" value="Protein kinase-like (PK-like)"/>
    <property type="match status" value="1"/>
</dbReference>
<dbReference type="InterPro" id="IPR050154">
    <property type="entry name" value="UbiB_kinase"/>
</dbReference>
<gene>
    <name evidence="4" type="ORF">SAMN02745244_02072</name>
</gene>
<evidence type="ECO:0000256" key="2">
    <source>
        <dbReference type="SAM" id="Phobius"/>
    </source>
</evidence>
<evidence type="ECO:0000259" key="3">
    <source>
        <dbReference type="PROSITE" id="PS50011"/>
    </source>
</evidence>
<name>A0A1M6HVA4_9ACTN</name>
<evidence type="ECO:0000256" key="1">
    <source>
        <dbReference type="ARBA" id="ARBA00009670"/>
    </source>
</evidence>
<reference evidence="5" key="1">
    <citation type="submission" date="2016-11" db="EMBL/GenBank/DDBJ databases">
        <authorList>
            <person name="Varghese N."/>
            <person name="Submissions S."/>
        </authorList>
    </citation>
    <scope>NUCLEOTIDE SEQUENCE [LARGE SCALE GENOMIC DNA]</scope>
    <source>
        <strain evidence="5">DSM 12906</strain>
    </source>
</reference>
<evidence type="ECO:0000313" key="4">
    <source>
        <dbReference type="EMBL" id="SHJ26120.1"/>
    </source>
</evidence>
<dbReference type="InterPro" id="IPR004147">
    <property type="entry name" value="ABC1_dom"/>
</dbReference>
<dbReference type="AlphaFoldDB" id="A0A1M6HVA4"/>
<evidence type="ECO:0000313" key="5">
    <source>
        <dbReference type="Proteomes" id="UP000184512"/>
    </source>
</evidence>
<feature type="domain" description="Protein kinase" evidence="3">
    <location>
        <begin position="229"/>
        <end position="551"/>
    </location>
</feature>
<dbReference type="PANTHER" id="PTHR10566:SF113">
    <property type="entry name" value="PROTEIN ACTIVITY OF BC1 COMPLEX KINASE 7, CHLOROPLASTIC"/>
    <property type="match status" value="1"/>
</dbReference>
<keyword evidence="2" id="KW-0812">Transmembrane</keyword>
<accession>A0A1M6HVA4</accession>
<dbReference type="Proteomes" id="UP000184512">
    <property type="component" value="Unassembled WGS sequence"/>
</dbReference>
<comment type="similarity">
    <text evidence="1">Belongs to the protein kinase superfamily. ADCK protein kinase family.</text>
</comment>
<dbReference type="Pfam" id="PF03109">
    <property type="entry name" value="ABC1"/>
    <property type="match status" value="1"/>
</dbReference>
<feature type="transmembrane region" description="Helical" evidence="2">
    <location>
        <begin position="79"/>
        <end position="104"/>
    </location>
</feature>
<dbReference type="PROSITE" id="PS50011">
    <property type="entry name" value="PROTEIN_KINASE_DOM"/>
    <property type="match status" value="1"/>
</dbReference>
<keyword evidence="5" id="KW-1185">Reference proteome</keyword>
<dbReference type="Gene3D" id="1.10.510.10">
    <property type="entry name" value="Transferase(Phosphotransferase) domain 1"/>
    <property type="match status" value="1"/>
</dbReference>
<feature type="transmembrane region" description="Helical" evidence="2">
    <location>
        <begin position="40"/>
        <end position="59"/>
    </location>
</feature>
<feature type="transmembrane region" description="Helical" evidence="2">
    <location>
        <begin position="634"/>
        <end position="658"/>
    </location>
</feature>
<proteinExistence type="inferred from homology"/>
<feature type="transmembrane region" description="Helical" evidence="2">
    <location>
        <begin position="603"/>
        <end position="622"/>
    </location>
</feature>
<dbReference type="OrthoDB" id="9795390at2"/>
<dbReference type="RefSeq" id="WP_073187909.1">
    <property type="nucleotide sequence ID" value="NZ_FQZG01000035.1"/>
</dbReference>
<organism evidence="4 5">
    <name type="scientific">Tessaracoccus bendigoensis DSM 12906</name>
    <dbReference type="NCBI Taxonomy" id="1123357"/>
    <lineage>
        <taxon>Bacteria</taxon>
        <taxon>Bacillati</taxon>
        <taxon>Actinomycetota</taxon>
        <taxon>Actinomycetes</taxon>
        <taxon>Propionibacteriales</taxon>
        <taxon>Propionibacteriaceae</taxon>
        <taxon>Tessaracoccus</taxon>
    </lineage>
</organism>
<dbReference type="EMBL" id="FQZG01000035">
    <property type="protein sequence ID" value="SHJ26120.1"/>
    <property type="molecule type" value="Genomic_DNA"/>
</dbReference>
<dbReference type="STRING" id="1123357.SAMN02745244_02072"/>
<dbReference type="InterPro" id="IPR011009">
    <property type="entry name" value="Kinase-like_dom_sf"/>
</dbReference>
<keyword evidence="2" id="KW-1133">Transmembrane helix</keyword>